<dbReference type="GO" id="GO:0003676">
    <property type="term" value="F:nucleic acid binding"/>
    <property type="evidence" value="ECO:0007669"/>
    <property type="project" value="InterPro"/>
</dbReference>
<dbReference type="HAMAP" id="MF_00048">
    <property type="entry name" value="UPF0102"/>
    <property type="match status" value="1"/>
</dbReference>
<proteinExistence type="inferred from homology"/>
<dbReference type="NCBIfam" id="NF009150">
    <property type="entry name" value="PRK12497.1-3"/>
    <property type="match status" value="1"/>
</dbReference>
<comment type="similarity">
    <text evidence="1 2">Belongs to the UPF0102 family.</text>
</comment>
<dbReference type="InterPro" id="IPR011335">
    <property type="entry name" value="Restrct_endonuc-II-like"/>
</dbReference>
<dbReference type="RefSeq" id="WP_146799553.1">
    <property type="nucleotide sequence ID" value="NZ_VOLP01000012.1"/>
</dbReference>
<dbReference type="PANTHER" id="PTHR34039:SF1">
    <property type="entry name" value="UPF0102 PROTEIN YRAN"/>
    <property type="match status" value="1"/>
</dbReference>
<organism evidence="4 6">
    <name type="scientific">Colwellia hornerae</name>
    <dbReference type="NCBI Taxonomy" id="89402"/>
    <lineage>
        <taxon>Bacteria</taxon>
        <taxon>Pseudomonadati</taxon>
        <taxon>Pseudomonadota</taxon>
        <taxon>Gammaproteobacteria</taxon>
        <taxon>Alteromonadales</taxon>
        <taxon>Colwelliaceae</taxon>
        <taxon>Colwellia</taxon>
    </lineage>
</organism>
<evidence type="ECO:0000313" key="3">
    <source>
        <dbReference type="EMBL" id="TWX59358.1"/>
    </source>
</evidence>
<evidence type="ECO:0000256" key="2">
    <source>
        <dbReference type="HAMAP-Rule" id="MF_00048"/>
    </source>
</evidence>
<dbReference type="AlphaFoldDB" id="A0A5C6Q9Z9"/>
<dbReference type="InterPro" id="IPR003509">
    <property type="entry name" value="UPF0102_YraN-like"/>
</dbReference>
<name>A0A5C6Q9Z9_9GAMM</name>
<dbReference type="InterPro" id="IPR011856">
    <property type="entry name" value="tRNA_endonuc-like_dom_sf"/>
</dbReference>
<dbReference type="Pfam" id="PF02021">
    <property type="entry name" value="UPF0102"/>
    <property type="match status" value="1"/>
</dbReference>
<evidence type="ECO:0000313" key="5">
    <source>
        <dbReference type="Proteomes" id="UP000321525"/>
    </source>
</evidence>
<evidence type="ECO:0000313" key="6">
    <source>
        <dbReference type="Proteomes" id="UP000321917"/>
    </source>
</evidence>
<comment type="caution">
    <text evidence="4">The sequence shown here is derived from an EMBL/GenBank/DDBJ whole genome shotgun (WGS) entry which is preliminary data.</text>
</comment>
<accession>A0A5C6Q9Z9</accession>
<gene>
    <name evidence="3" type="ORF">ESZ26_10370</name>
    <name evidence="4" type="ORF">ESZ27_12460</name>
</gene>
<reference evidence="4 6" key="1">
    <citation type="submission" date="2019-07" db="EMBL/GenBank/DDBJ databases">
        <title>Genomes of sea-ice associated Colwellia species.</title>
        <authorList>
            <person name="Bowman J.P."/>
        </authorList>
    </citation>
    <scope>NUCLEOTIDE SEQUENCE [LARGE SCALE GENOMIC DNA]</scope>
    <source>
        <strain evidence="3 5">ACAM 607</strain>
        <strain evidence="4 6">IC036</strain>
    </source>
</reference>
<evidence type="ECO:0000256" key="1">
    <source>
        <dbReference type="ARBA" id="ARBA00006738"/>
    </source>
</evidence>
<dbReference type="SUPFAM" id="SSF52980">
    <property type="entry name" value="Restriction endonuclease-like"/>
    <property type="match status" value="1"/>
</dbReference>
<dbReference type="EMBL" id="VOLQ01000023">
    <property type="protein sequence ID" value="TWX65482.1"/>
    <property type="molecule type" value="Genomic_DNA"/>
</dbReference>
<dbReference type="OrthoDB" id="9794876at2"/>
<dbReference type="Proteomes" id="UP000321525">
    <property type="component" value="Unassembled WGS sequence"/>
</dbReference>
<protein>
    <recommendedName>
        <fullName evidence="2">UPF0102 protein ESZ26_10370</fullName>
    </recommendedName>
</protein>
<dbReference type="CDD" id="cd20736">
    <property type="entry name" value="PoNe_Nuclease"/>
    <property type="match status" value="1"/>
</dbReference>
<dbReference type="PANTHER" id="PTHR34039">
    <property type="entry name" value="UPF0102 PROTEIN YRAN"/>
    <property type="match status" value="1"/>
</dbReference>
<keyword evidence="5" id="KW-1185">Reference proteome</keyword>
<sequence length="130" mass="14665">MARSLKLPWTKPINTKKTGDITERYAGDYLVAQGLIIAEKNFTCRLGEIDIIVKDADTYVFVEVKYRASMSFGGAISAISVKKQQKIRKTAAFYLQQCGLNEYNTSCRFDVIALQGNINNLDITWLKNAF</sequence>
<dbReference type="NCBIfam" id="TIGR00252">
    <property type="entry name" value="YraN family protein"/>
    <property type="match status" value="1"/>
</dbReference>
<dbReference type="Gene3D" id="3.40.1350.10">
    <property type="match status" value="1"/>
</dbReference>
<evidence type="ECO:0000313" key="4">
    <source>
        <dbReference type="EMBL" id="TWX65482.1"/>
    </source>
</evidence>
<dbReference type="EMBL" id="VOLR01000012">
    <property type="protein sequence ID" value="TWX59358.1"/>
    <property type="molecule type" value="Genomic_DNA"/>
</dbReference>
<dbReference type="Proteomes" id="UP000321917">
    <property type="component" value="Unassembled WGS sequence"/>
</dbReference>